<feature type="coiled-coil region" evidence="1">
    <location>
        <begin position="59"/>
        <end position="93"/>
    </location>
</feature>
<feature type="transmembrane region" description="Helical" evidence="3">
    <location>
        <begin position="350"/>
        <end position="372"/>
    </location>
</feature>
<name>A0A8H5HDY3_9AGAR</name>
<feature type="region of interest" description="Disordered" evidence="2">
    <location>
        <begin position="1"/>
        <end position="27"/>
    </location>
</feature>
<dbReference type="Proteomes" id="UP000518752">
    <property type="component" value="Unassembled WGS sequence"/>
</dbReference>
<evidence type="ECO:0000256" key="1">
    <source>
        <dbReference type="SAM" id="Coils"/>
    </source>
</evidence>
<dbReference type="EMBL" id="JAACJN010000057">
    <property type="protein sequence ID" value="KAF5381512.1"/>
    <property type="molecule type" value="Genomic_DNA"/>
</dbReference>
<sequence length="470" mass="51128">MNLHIGSAFTSTSNDNPGPSSSQLPSQSDDIFTRIIAVTPYHQSPLQTLTSLEHVPVQVTRQNKYLDSLEKELKNAERRAEQLSEKTKEERKINEDFGRSTARKLTAMLKGKSGVEKFEAKKAQHDRTQLILDCHLQRASLFEQAESNITTALRKVEKALKFSGFSGSDSWSREVKNRDALADAAENTESAKKSVDEARRLLSEVRNGGSSSASSYGMIQPNMYLGTRPPSHNVPRGGGGGWSWARVLTFMITSTEFSLLASGWGNRAALEHLGTGWFDIPIMSSIPSTVVQCFYAWRLYALSASVPLFGLIVVLALTECAGALALGIFINTSLHSLAELQSNRHAVITSIIWLVGSAACDLVICVSTLGLLSRAPKTVENNETRSTINRILILTVGGGVVTASVAIVDVILYLAYPHNNVHFAAAFVLPKLYTNALMVILNNRIRNLDDNSACVAGGFSSHGSIGTMFL</sequence>
<feature type="transmembrane region" description="Helical" evidence="3">
    <location>
        <begin position="421"/>
        <end position="441"/>
    </location>
</feature>
<dbReference type="OrthoDB" id="2953893at2759"/>
<comment type="caution">
    <text evidence="5">The sequence shown here is derived from an EMBL/GenBank/DDBJ whole genome shotgun (WGS) entry which is preliminary data.</text>
</comment>
<evidence type="ECO:0000313" key="5">
    <source>
        <dbReference type="EMBL" id="KAF5381512.1"/>
    </source>
</evidence>
<proteinExistence type="predicted"/>
<reference evidence="5 6" key="1">
    <citation type="journal article" date="2020" name="ISME J.">
        <title>Uncovering the hidden diversity of litter-decomposition mechanisms in mushroom-forming fungi.</title>
        <authorList>
            <person name="Floudas D."/>
            <person name="Bentzer J."/>
            <person name="Ahren D."/>
            <person name="Johansson T."/>
            <person name="Persson P."/>
            <person name="Tunlid A."/>
        </authorList>
    </citation>
    <scope>NUCLEOTIDE SEQUENCE [LARGE SCALE GENOMIC DNA]</scope>
    <source>
        <strain evidence="5 6">CBS 406.79</strain>
    </source>
</reference>
<dbReference type="PANTHER" id="PTHR40465:SF1">
    <property type="entry name" value="DUF6534 DOMAIN-CONTAINING PROTEIN"/>
    <property type="match status" value="1"/>
</dbReference>
<accession>A0A8H5HDY3</accession>
<evidence type="ECO:0000313" key="6">
    <source>
        <dbReference type="Proteomes" id="UP000518752"/>
    </source>
</evidence>
<dbReference type="InterPro" id="IPR045339">
    <property type="entry name" value="DUF6534"/>
</dbReference>
<dbReference type="AlphaFoldDB" id="A0A8H5HDY3"/>
<keyword evidence="3" id="KW-0812">Transmembrane</keyword>
<evidence type="ECO:0000256" key="3">
    <source>
        <dbReference type="SAM" id="Phobius"/>
    </source>
</evidence>
<keyword evidence="3" id="KW-1133">Transmembrane helix</keyword>
<protein>
    <recommendedName>
        <fullName evidence="4">DUF6534 domain-containing protein</fullName>
    </recommendedName>
</protein>
<evidence type="ECO:0000259" key="4">
    <source>
        <dbReference type="Pfam" id="PF20152"/>
    </source>
</evidence>
<organism evidence="5 6">
    <name type="scientific">Collybiopsis confluens</name>
    <dbReference type="NCBI Taxonomy" id="2823264"/>
    <lineage>
        <taxon>Eukaryota</taxon>
        <taxon>Fungi</taxon>
        <taxon>Dikarya</taxon>
        <taxon>Basidiomycota</taxon>
        <taxon>Agaricomycotina</taxon>
        <taxon>Agaricomycetes</taxon>
        <taxon>Agaricomycetidae</taxon>
        <taxon>Agaricales</taxon>
        <taxon>Marasmiineae</taxon>
        <taxon>Omphalotaceae</taxon>
        <taxon>Collybiopsis</taxon>
    </lineage>
</organism>
<feature type="transmembrane region" description="Helical" evidence="3">
    <location>
        <begin position="392"/>
        <end position="415"/>
    </location>
</feature>
<dbReference type="PANTHER" id="PTHR40465">
    <property type="entry name" value="CHROMOSOME 1, WHOLE GENOME SHOTGUN SEQUENCE"/>
    <property type="match status" value="1"/>
</dbReference>
<feature type="transmembrane region" description="Helical" evidence="3">
    <location>
        <begin position="308"/>
        <end position="330"/>
    </location>
</feature>
<feature type="domain" description="DUF6534" evidence="4">
    <location>
        <begin position="357"/>
        <end position="444"/>
    </location>
</feature>
<dbReference type="Pfam" id="PF20152">
    <property type="entry name" value="DUF6534"/>
    <property type="match status" value="1"/>
</dbReference>
<gene>
    <name evidence="5" type="ORF">D9757_008152</name>
</gene>
<feature type="compositionally biased region" description="Polar residues" evidence="2">
    <location>
        <begin position="8"/>
        <end position="18"/>
    </location>
</feature>
<keyword evidence="1" id="KW-0175">Coiled coil</keyword>
<keyword evidence="3" id="KW-0472">Membrane</keyword>
<keyword evidence="6" id="KW-1185">Reference proteome</keyword>
<evidence type="ECO:0000256" key="2">
    <source>
        <dbReference type="SAM" id="MobiDB-lite"/>
    </source>
</evidence>